<dbReference type="Proteomes" id="UP000887579">
    <property type="component" value="Unplaced"/>
</dbReference>
<sequence>MDPFFPKSQPKDKHEFTRRRYALDLKAMKNLLIPKLIKHMKESYAEDAEFVKDVSALHPSNLPAGTNTLREYSQKLTNIAGRFGGSSARIIDEFIDVMRHLITKDDQNYFANIYLPAADFWRYAMEEVKGQIEVNDFKPFIEKVLTLAP</sequence>
<reference evidence="2" key="1">
    <citation type="submission" date="2022-11" db="UniProtKB">
        <authorList>
            <consortium name="WormBaseParasite"/>
        </authorList>
    </citation>
    <scope>IDENTIFICATION</scope>
</reference>
<evidence type="ECO:0000313" key="1">
    <source>
        <dbReference type="Proteomes" id="UP000887579"/>
    </source>
</evidence>
<organism evidence="1 2">
    <name type="scientific">Panagrolaimus sp. ES5</name>
    <dbReference type="NCBI Taxonomy" id="591445"/>
    <lineage>
        <taxon>Eukaryota</taxon>
        <taxon>Metazoa</taxon>
        <taxon>Ecdysozoa</taxon>
        <taxon>Nematoda</taxon>
        <taxon>Chromadorea</taxon>
        <taxon>Rhabditida</taxon>
        <taxon>Tylenchina</taxon>
        <taxon>Panagrolaimomorpha</taxon>
        <taxon>Panagrolaimoidea</taxon>
        <taxon>Panagrolaimidae</taxon>
        <taxon>Panagrolaimus</taxon>
    </lineage>
</organism>
<protein>
    <submittedName>
        <fullName evidence="2">Uncharacterized protein</fullName>
    </submittedName>
</protein>
<dbReference type="WBParaSite" id="ES5_v2.g29536.t1">
    <property type="protein sequence ID" value="ES5_v2.g29536.t1"/>
    <property type="gene ID" value="ES5_v2.g29536"/>
</dbReference>
<evidence type="ECO:0000313" key="2">
    <source>
        <dbReference type="WBParaSite" id="ES5_v2.g29536.t1"/>
    </source>
</evidence>
<proteinExistence type="predicted"/>
<name>A0AC34GIV3_9BILA</name>
<accession>A0AC34GIV3</accession>